<comment type="caution">
    <text evidence="1">The sequence shown here is derived from an EMBL/GenBank/DDBJ whole genome shotgun (WGS) entry which is preliminary data.</text>
</comment>
<evidence type="ECO:0000313" key="3">
    <source>
        <dbReference type="Proteomes" id="UP000308953"/>
    </source>
</evidence>
<dbReference type="Proteomes" id="UP000310421">
    <property type="component" value="Unassembled WGS sequence"/>
</dbReference>
<accession>A0A4S8ZLM4</accession>
<evidence type="ECO:0000313" key="4">
    <source>
        <dbReference type="Proteomes" id="UP000310421"/>
    </source>
</evidence>
<dbReference type="EMBL" id="QZAN01000005">
    <property type="protein sequence ID" value="THW66935.1"/>
    <property type="molecule type" value="Genomic_DNA"/>
</dbReference>
<evidence type="ECO:0000313" key="1">
    <source>
        <dbReference type="EMBL" id="THW66935.1"/>
    </source>
</evidence>
<protein>
    <submittedName>
        <fullName evidence="1">Uncharacterized protein</fullName>
    </submittedName>
</protein>
<dbReference type="AlphaFoldDB" id="A0A4S8ZLM4"/>
<gene>
    <name evidence="2" type="ORF">D6D10_04288</name>
    <name evidence="1" type="ORF">D6D20_00926</name>
</gene>
<organism evidence="1 4">
    <name type="scientific">Aureobasidium pullulans</name>
    <name type="common">Black yeast</name>
    <name type="synonym">Pullularia pullulans</name>
    <dbReference type="NCBI Taxonomy" id="5580"/>
    <lineage>
        <taxon>Eukaryota</taxon>
        <taxon>Fungi</taxon>
        <taxon>Dikarya</taxon>
        <taxon>Ascomycota</taxon>
        <taxon>Pezizomycotina</taxon>
        <taxon>Dothideomycetes</taxon>
        <taxon>Dothideomycetidae</taxon>
        <taxon>Dothideales</taxon>
        <taxon>Saccotheciaceae</taxon>
        <taxon>Aureobasidium</taxon>
    </lineage>
</organism>
<reference evidence="3 4" key="1">
    <citation type="submission" date="2018-10" db="EMBL/GenBank/DDBJ databases">
        <title>Fifty Aureobasidium pullulans genomes reveal a recombining polyextremotolerant generalist.</title>
        <authorList>
            <person name="Gostincar C."/>
            <person name="Turk M."/>
            <person name="Zajc J."/>
            <person name="Gunde-Cimerman N."/>
        </authorList>
    </citation>
    <scope>NUCLEOTIDE SEQUENCE [LARGE SCALE GENOMIC DNA]</scope>
    <source>
        <strain evidence="1 4">EXF-10751</strain>
        <strain evidence="2 3">EXF-9785</strain>
    </source>
</reference>
<dbReference type="EMBL" id="QZAV01000072">
    <property type="protein sequence ID" value="THX39467.1"/>
    <property type="molecule type" value="Genomic_DNA"/>
</dbReference>
<name>A0A4S8ZLM4_AURPU</name>
<dbReference type="Proteomes" id="UP000308953">
    <property type="component" value="Unassembled WGS sequence"/>
</dbReference>
<proteinExistence type="predicted"/>
<sequence length="167" mass="18392">MIDYTKHEGAAITEDMIDDIAVSFSENYGVWGPAVKPEKQGRRLLIKLSEDNDDSAVGILSSHPFAIAAVLRALGKRLRQTNECVGNSQIKTIMASCPVDYVRTARLRGSAFESNVHDGTISCADTKFFVDHAEPHAALDALRDKGIKWPLGRLPEGHEFLAFVERP</sequence>
<evidence type="ECO:0000313" key="2">
    <source>
        <dbReference type="EMBL" id="THX39467.1"/>
    </source>
</evidence>